<evidence type="ECO:0000256" key="1">
    <source>
        <dbReference type="SAM" id="Coils"/>
    </source>
</evidence>
<feature type="coiled-coil region" evidence="1">
    <location>
        <begin position="223"/>
        <end position="250"/>
    </location>
</feature>
<gene>
    <name evidence="4" type="ORF">MIZ03_1568</name>
</gene>
<evidence type="ECO:0000313" key="5">
    <source>
        <dbReference type="Proteomes" id="UP000824366"/>
    </source>
</evidence>
<dbReference type="PANTHER" id="PTHR33055:SF15">
    <property type="entry name" value="TRANSPOSASE-RELATED"/>
    <property type="match status" value="1"/>
</dbReference>
<evidence type="ECO:0000259" key="2">
    <source>
        <dbReference type="Pfam" id="PF01548"/>
    </source>
</evidence>
<evidence type="ECO:0000259" key="3">
    <source>
        <dbReference type="Pfam" id="PF02371"/>
    </source>
</evidence>
<dbReference type="RefSeq" id="WP_223910532.1">
    <property type="nucleotide sequence ID" value="NZ_AP024238.1"/>
</dbReference>
<dbReference type="Pfam" id="PF01548">
    <property type="entry name" value="DEDD_Tnp_IS110"/>
    <property type="match status" value="1"/>
</dbReference>
<dbReference type="InterPro" id="IPR047650">
    <property type="entry name" value="Transpos_IS110"/>
</dbReference>
<sequence>MELTPIYKRVIGLDVHQAQISGCAIVEQADGTVSVERHEFGGFKRDRKALAEWAHSISPDVVVMESTGIYWKSPFAALESVGIIAWVVNARHVKAVPGRKTDVADAQWLATLARAGLLRASFIAKADLRSLRHIARHRQKLGGMLASEKNRLHKLLTDAGIRLGVVVSDLHGQSARAMVKALIAGKSVPEVLSLASNRLRASREDIFEALQAEELTPAHRFVLTEIMVHIEELENRIARFDAELLRSLRDAGYGVPLQLLQTLPGIDLMGAAMLLVEIGVDMSVFGSAQRLASWVGMCPGNNESAGKRKSGRIRKGNAWVRRLLCEFAQAAGRSRCALKDKFQALNVRKGHKRSIVALGHKMLRTIYAMLRKKTHYVDKTVDYEALMVARNAPRWLQMLVKHGYVPAHA</sequence>
<feature type="domain" description="Transposase IS110-like N-terminal" evidence="2">
    <location>
        <begin position="11"/>
        <end position="158"/>
    </location>
</feature>
<evidence type="ECO:0000313" key="4">
    <source>
        <dbReference type="EMBL" id="BCO26685.1"/>
    </source>
</evidence>
<organism evidence="4 5">
    <name type="scientific">Rhodoferax lithotrophicus</name>
    <dbReference type="NCBI Taxonomy" id="2798804"/>
    <lineage>
        <taxon>Bacteria</taxon>
        <taxon>Pseudomonadati</taxon>
        <taxon>Pseudomonadota</taxon>
        <taxon>Betaproteobacteria</taxon>
        <taxon>Burkholderiales</taxon>
        <taxon>Comamonadaceae</taxon>
        <taxon>Rhodoferax</taxon>
    </lineage>
</organism>
<name>A0ABM7MKH7_9BURK</name>
<accession>A0ABM7MKH7</accession>
<dbReference type="InterPro" id="IPR002525">
    <property type="entry name" value="Transp_IS110-like_N"/>
</dbReference>
<reference evidence="4 5" key="1">
    <citation type="journal article" date="2021" name="Microbiol. Spectr.">
        <title>A Single Bacterium Capable of Oxidation and Reduction of Iron at Circumneutral pH.</title>
        <authorList>
            <person name="Kato S."/>
            <person name="Ohkuma M."/>
        </authorList>
    </citation>
    <scope>NUCLEOTIDE SEQUENCE [LARGE SCALE GENOMIC DNA]</scope>
    <source>
        <strain evidence="4 5">MIZ03</strain>
    </source>
</reference>
<dbReference type="PANTHER" id="PTHR33055">
    <property type="entry name" value="TRANSPOSASE FOR INSERTION SEQUENCE ELEMENT IS1111A"/>
    <property type="match status" value="1"/>
</dbReference>
<dbReference type="NCBIfam" id="NF033542">
    <property type="entry name" value="transpos_IS110"/>
    <property type="match status" value="1"/>
</dbReference>
<keyword evidence="1" id="KW-0175">Coiled coil</keyword>
<proteinExistence type="predicted"/>
<dbReference type="Proteomes" id="UP000824366">
    <property type="component" value="Chromosome"/>
</dbReference>
<dbReference type="InterPro" id="IPR003346">
    <property type="entry name" value="Transposase_20"/>
</dbReference>
<dbReference type="EMBL" id="AP024238">
    <property type="protein sequence ID" value="BCO26685.1"/>
    <property type="molecule type" value="Genomic_DNA"/>
</dbReference>
<protein>
    <submittedName>
        <fullName evidence="4">IS110 family transposase ISAisp4</fullName>
    </submittedName>
</protein>
<feature type="domain" description="Transposase IS116/IS110/IS902 C-terminal" evidence="3">
    <location>
        <begin position="258"/>
        <end position="335"/>
    </location>
</feature>
<keyword evidence="5" id="KW-1185">Reference proteome</keyword>
<dbReference type="Pfam" id="PF02371">
    <property type="entry name" value="Transposase_20"/>
    <property type="match status" value="1"/>
</dbReference>